<reference evidence="1" key="1">
    <citation type="submission" date="2021-01" db="EMBL/GenBank/DDBJ databases">
        <authorList>
            <person name="Corre E."/>
            <person name="Pelletier E."/>
            <person name="Niang G."/>
            <person name="Scheremetjew M."/>
            <person name="Finn R."/>
            <person name="Kale V."/>
            <person name="Holt S."/>
            <person name="Cochrane G."/>
            <person name="Meng A."/>
            <person name="Brown T."/>
            <person name="Cohen L."/>
        </authorList>
    </citation>
    <scope>NUCLEOTIDE SEQUENCE</scope>
    <source>
        <strain evidence="1">Pop2</strain>
    </source>
</reference>
<organism evidence="1">
    <name type="scientific">Ditylum brightwellii</name>
    <dbReference type="NCBI Taxonomy" id="49249"/>
    <lineage>
        <taxon>Eukaryota</taxon>
        <taxon>Sar</taxon>
        <taxon>Stramenopiles</taxon>
        <taxon>Ochrophyta</taxon>
        <taxon>Bacillariophyta</taxon>
        <taxon>Mediophyceae</taxon>
        <taxon>Lithodesmiophycidae</taxon>
        <taxon>Lithodesmiales</taxon>
        <taxon>Lithodesmiaceae</taxon>
        <taxon>Ditylum</taxon>
    </lineage>
</organism>
<dbReference type="AlphaFoldDB" id="A0A7S2E976"/>
<name>A0A7S2E976_9STRA</name>
<proteinExistence type="predicted"/>
<evidence type="ECO:0000313" key="1">
    <source>
        <dbReference type="EMBL" id="CAD9322300.1"/>
    </source>
</evidence>
<gene>
    <name evidence="1" type="ORF">DBRI1063_LOCUS6950</name>
</gene>
<dbReference type="EMBL" id="HBGN01010874">
    <property type="protein sequence ID" value="CAD9322300.1"/>
    <property type="molecule type" value="Transcribed_RNA"/>
</dbReference>
<sequence>MKAIFCRKKGTHTINDSVTCQIIHLQIYISKKRNANQNMFTPSKNYRDNPFANPEYLPHTSFNPPSKMTMNSPKKYHSIITHTHTHPTNKNGKKTHKQYANKKHKESCIVSMLYNHTQNGWLNHMRNRIHTHAHTHTILHSMY</sequence>
<accession>A0A7S2E976</accession>
<protein>
    <submittedName>
        <fullName evidence="1">Uncharacterized protein</fullName>
    </submittedName>
</protein>